<keyword evidence="1" id="KW-1133">Transmembrane helix</keyword>
<gene>
    <name evidence="2" type="ORF">COV91_01450</name>
</gene>
<keyword evidence="1" id="KW-0812">Transmembrane</keyword>
<accession>A0A2H0KCD6</accession>
<sequence length="357" mass="38804">MNNELVLKICIGVVATATLGVGGYYLMKADGVRTLTQAFESSLEAGDYLAALGAAGNLRTEGKITPELEEQIAETARLLVAEDAYKKAKSALDEGRYADASALLRGSPAISNIAFKYFDEATRVYEEAEALVAGEVHKTNVTISNLENKAKSEVAKNVTLQKKSTVLEGTVKTQQQAIAAQDALVTATQKKLEQSQKDSDARQAALVIEQARAKDLMEAVAKESKQKFFTELRTYRDMAEKGRQQLVSALTEINAKRDVTALVYVNQSKDFFEDVKIKASDLRSSRTPDSYTGHVDDLLRSTEQFLEASKQFRNAVFSLEDTGSSLFTTAISNGTSALNSAVSYLSNVSNLIVSNPL</sequence>
<dbReference type="EMBL" id="PCVG01000018">
    <property type="protein sequence ID" value="PIQ68916.1"/>
    <property type="molecule type" value="Genomic_DNA"/>
</dbReference>
<protein>
    <submittedName>
        <fullName evidence="2">Uncharacterized protein</fullName>
    </submittedName>
</protein>
<dbReference type="Proteomes" id="UP000229342">
    <property type="component" value="Unassembled WGS sequence"/>
</dbReference>
<feature type="transmembrane region" description="Helical" evidence="1">
    <location>
        <begin position="6"/>
        <end position="27"/>
    </location>
</feature>
<evidence type="ECO:0000313" key="2">
    <source>
        <dbReference type="EMBL" id="PIQ68916.1"/>
    </source>
</evidence>
<evidence type="ECO:0000256" key="1">
    <source>
        <dbReference type="SAM" id="Phobius"/>
    </source>
</evidence>
<keyword evidence="1" id="KW-0472">Membrane</keyword>
<dbReference type="AlphaFoldDB" id="A0A2H0KCD6"/>
<organism evidence="2 3">
    <name type="scientific">Candidatus Taylorbacteria bacterium CG11_big_fil_rev_8_21_14_0_20_46_11</name>
    <dbReference type="NCBI Taxonomy" id="1975025"/>
    <lineage>
        <taxon>Bacteria</taxon>
        <taxon>Candidatus Tayloriibacteriota</taxon>
    </lineage>
</organism>
<reference evidence="2 3" key="1">
    <citation type="submission" date="2017-09" db="EMBL/GenBank/DDBJ databases">
        <title>Depth-based differentiation of microbial function through sediment-hosted aquifers and enrichment of novel symbionts in the deep terrestrial subsurface.</title>
        <authorList>
            <person name="Probst A.J."/>
            <person name="Ladd B."/>
            <person name="Jarett J.K."/>
            <person name="Geller-Mcgrath D.E."/>
            <person name="Sieber C.M."/>
            <person name="Emerson J.B."/>
            <person name="Anantharaman K."/>
            <person name="Thomas B.C."/>
            <person name="Malmstrom R."/>
            <person name="Stieglmeier M."/>
            <person name="Klingl A."/>
            <person name="Woyke T."/>
            <person name="Ryan C.M."/>
            <person name="Banfield J.F."/>
        </authorList>
    </citation>
    <scope>NUCLEOTIDE SEQUENCE [LARGE SCALE GENOMIC DNA]</scope>
    <source>
        <strain evidence="2">CG11_big_fil_rev_8_21_14_0_20_46_11</strain>
    </source>
</reference>
<proteinExistence type="predicted"/>
<comment type="caution">
    <text evidence="2">The sequence shown here is derived from an EMBL/GenBank/DDBJ whole genome shotgun (WGS) entry which is preliminary data.</text>
</comment>
<name>A0A2H0KCD6_9BACT</name>
<evidence type="ECO:0000313" key="3">
    <source>
        <dbReference type="Proteomes" id="UP000229342"/>
    </source>
</evidence>